<evidence type="ECO:0000259" key="9">
    <source>
        <dbReference type="PROSITE" id="PS50109"/>
    </source>
</evidence>
<keyword evidence="3" id="KW-0597">Phosphoprotein</keyword>
<dbReference type="GO" id="GO:0030295">
    <property type="term" value="F:protein kinase activator activity"/>
    <property type="evidence" value="ECO:0007669"/>
    <property type="project" value="TreeGrafter"/>
</dbReference>
<dbReference type="InterPro" id="IPR036890">
    <property type="entry name" value="HATPase_C_sf"/>
</dbReference>
<dbReference type="Gene3D" id="3.30.565.10">
    <property type="entry name" value="Histidine kinase-like ATPase, C-terminal domain"/>
    <property type="match status" value="1"/>
</dbReference>
<keyword evidence="6 8" id="KW-0472">Membrane</keyword>
<evidence type="ECO:0000256" key="8">
    <source>
        <dbReference type="SAM" id="Phobius"/>
    </source>
</evidence>
<dbReference type="InterPro" id="IPR050351">
    <property type="entry name" value="BphY/WalK/GraS-like"/>
</dbReference>
<organism evidence="12 13">
    <name type="scientific">Geotalea uraniireducens (strain Rf4)</name>
    <name type="common">Geobacter uraniireducens</name>
    <dbReference type="NCBI Taxonomy" id="351605"/>
    <lineage>
        <taxon>Bacteria</taxon>
        <taxon>Pseudomonadati</taxon>
        <taxon>Thermodesulfobacteriota</taxon>
        <taxon>Desulfuromonadia</taxon>
        <taxon>Geobacterales</taxon>
        <taxon>Geobacteraceae</taxon>
        <taxon>Geotalea</taxon>
    </lineage>
</organism>
<accession>A5G5F8</accession>
<evidence type="ECO:0000256" key="1">
    <source>
        <dbReference type="ARBA" id="ARBA00000085"/>
    </source>
</evidence>
<dbReference type="SMART" id="SM00388">
    <property type="entry name" value="HisKA"/>
    <property type="match status" value="1"/>
</dbReference>
<dbReference type="SUPFAM" id="SSF55874">
    <property type="entry name" value="ATPase domain of HSP90 chaperone/DNA topoisomerase II/histidine kinase"/>
    <property type="match status" value="1"/>
</dbReference>
<keyword evidence="4 12" id="KW-0808">Transferase</keyword>
<dbReference type="InterPro" id="IPR035965">
    <property type="entry name" value="PAS-like_dom_sf"/>
</dbReference>
<feature type="coiled-coil region" evidence="7">
    <location>
        <begin position="333"/>
        <end position="360"/>
    </location>
</feature>
<evidence type="ECO:0000259" key="10">
    <source>
        <dbReference type="PROSITE" id="PS50112"/>
    </source>
</evidence>
<reference evidence="12 13" key="1">
    <citation type="submission" date="2007-05" db="EMBL/GenBank/DDBJ databases">
        <title>Complete sequence of Geobacter uraniireducens Rf4.</title>
        <authorList>
            <consortium name="US DOE Joint Genome Institute"/>
            <person name="Copeland A."/>
            <person name="Lucas S."/>
            <person name="Lapidus A."/>
            <person name="Barry K."/>
            <person name="Detter J.C."/>
            <person name="Glavina del Rio T."/>
            <person name="Hammon N."/>
            <person name="Israni S."/>
            <person name="Dalin E."/>
            <person name="Tice H."/>
            <person name="Pitluck S."/>
            <person name="Chertkov O."/>
            <person name="Brettin T."/>
            <person name="Bruce D."/>
            <person name="Han C."/>
            <person name="Schmutz J."/>
            <person name="Larimer F."/>
            <person name="Land M."/>
            <person name="Hauser L."/>
            <person name="Kyrpides N."/>
            <person name="Mikhailova N."/>
            <person name="Shelobolina E."/>
            <person name="Aklujkar M."/>
            <person name="Lovley D."/>
            <person name="Richardson P."/>
        </authorList>
    </citation>
    <scope>NUCLEOTIDE SEQUENCE [LARGE SCALE GENOMIC DNA]</scope>
    <source>
        <strain evidence="12 13">Rf4</strain>
    </source>
</reference>
<dbReference type="NCBIfam" id="TIGR00229">
    <property type="entry name" value="sensory_box"/>
    <property type="match status" value="1"/>
</dbReference>
<dbReference type="SMART" id="SM00091">
    <property type="entry name" value="PAS"/>
    <property type="match status" value="1"/>
</dbReference>
<dbReference type="Gene3D" id="3.30.450.20">
    <property type="entry name" value="PAS domain"/>
    <property type="match status" value="2"/>
</dbReference>
<gene>
    <name evidence="12" type="ordered locus">Gura_2853</name>
</gene>
<evidence type="ECO:0000256" key="4">
    <source>
        <dbReference type="ARBA" id="ARBA00022679"/>
    </source>
</evidence>
<dbReference type="InterPro" id="IPR003661">
    <property type="entry name" value="HisK_dim/P_dom"/>
</dbReference>
<dbReference type="Gene3D" id="1.10.287.130">
    <property type="match status" value="1"/>
</dbReference>
<dbReference type="AlphaFoldDB" id="A5G5F8"/>
<dbReference type="InterPro" id="IPR000014">
    <property type="entry name" value="PAS"/>
</dbReference>
<feature type="domain" description="PAS" evidence="10">
    <location>
        <begin position="217"/>
        <end position="271"/>
    </location>
</feature>
<dbReference type="PROSITE" id="PS50109">
    <property type="entry name" value="HIS_KIN"/>
    <property type="match status" value="1"/>
</dbReference>
<dbReference type="GO" id="GO:0000155">
    <property type="term" value="F:phosphorelay sensor kinase activity"/>
    <property type="evidence" value="ECO:0007669"/>
    <property type="project" value="InterPro"/>
</dbReference>
<dbReference type="STRING" id="351605.Gura_2853"/>
<dbReference type="InterPro" id="IPR003594">
    <property type="entry name" value="HATPase_dom"/>
</dbReference>
<dbReference type="Pfam" id="PF13426">
    <property type="entry name" value="PAS_9"/>
    <property type="match status" value="1"/>
</dbReference>
<dbReference type="Proteomes" id="UP000006695">
    <property type="component" value="Chromosome"/>
</dbReference>
<proteinExistence type="predicted"/>
<feature type="domain" description="Histidine kinase" evidence="9">
    <location>
        <begin position="367"/>
        <end position="578"/>
    </location>
</feature>
<dbReference type="PRINTS" id="PR00344">
    <property type="entry name" value="BCTRLSENSOR"/>
</dbReference>
<dbReference type="SMART" id="SM00387">
    <property type="entry name" value="HATPase_c"/>
    <property type="match status" value="1"/>
</dbReference>
<protein>
    <recommendedName>
        <fullName evidence="2">histidine kinase</fullName>
        <ecNumber evidence="2">2.7.13.3</ecNumber>
    </recommendedName>
</protein>
<feature type="domain" description="PAC" evidence="11">
    <location>
        <begin position="160"/>
        <end position="216"/>
    </location>
</feature>
<dbReference type="PANTHER" id="PTHR42878:SF15">
    <property type="entry name" value="BACTERIOPHYTOCHROME"/>
    <property type="match status" value="1"/>
</dbReference>
<dbReference type="GO" id="GO:0016020">
    <property type="term" value="C:membrane"/>
    <property type="evidence" value="ECO:0007669"/>
    <property type="project" value="UniProtKB-SubCell"/>
</dbReference>
<dbReference type="InterPro" id="IPR036097">
    <property type="entry name" value="HisK_dim/P_sf"/>
</dbReference>
<evidence type="ECO:0000313" key="13">
    <source>
        <dbReference type="Proteomes" id="UP000006695"/>
    </source>
</evidence>
<sequence>MGNDSKNNKKHPERIILVAVTLVLMFWVADSVMDALIYGEGTIYQQLFSPDSREIGFRWLTSMVFFAFMLYTRHIVNKRKELEKALQAAIQRAEDETEKTIAIVSAMGDGISIQDTDFKILFQNEAHKRLVGDHVGEYCYSAYNKKDQPCEGCHLLESFLDGEIHRRETSGASLQEATHVEIISSPLRDKTGKIIAGIEVVRDISHRKQAEAALERQANLLQRLIDTIPSPIFYKDTQGVFLGCNTAFEHCSGMTKEKVIGKTVFDLFPDEIAVMYDKMDRELFANPGVQVYESFVPCVDNCSRDVIFNKATYTDSDGVLAGLIGIVIDITERKQAEYEIRKLNADLSAHAAELDAANKELEAFSYSASHDLRTPLTRIYSSSQALIEGYSHTLDENGRYFVRTIYEACEQMEELVEALLALSKVTRSEMQREEVDISLLVREIAAGLQQAEPERRVDFDITPNVTAYGDPQLLMVALENLLGNAWKYTKKCDEAMVEFGVVEEEGETVYFIRDNGAGFDMNKATNLFQPFHRLHNQNDFPGTGVGLATVQRIIQRHGGRVWGEGAVDKGATFYFTLK</sequence>
<evidence type="ECO:0000256" key="5">
    <source>
        <dbReference type="ARBA" id="ARBA00022777"/>
    </source>
</evidence>
<dbReference type="InterPro" id="IPR013656">
    <property type="entry name" value="PAS_4"/>
</dbReference>
<dbReference type="PROSITE" id="PS50113">
    <property type="entry name" value="PAC"/>
    <property type="match status" value="2"/>
</dbReference>
<feature type="domain" description="PAC" evidence="11">
    <location>
        <begin position="290"/>
        <end position="342"/>
    </location>
</feature>
<evidence type="ECO:0000256" key="2">
    <source>
        <dbReference type="ARBA" id="ARBA00012438"/>
    </source>
</evidence>
<dbReference type="Pfam" id="PF00512">
    <property type="entry name" value="HisKA"/>
    <property type="match status" value="1"/>
</dbReference>
<evidence type="ECO:0000256" key="7">
    <source>
        <dbReference type="SAM" id="Coils"/>
    </source>
</evidence>
<dbReference type="GO" id="GO:0007234">
    <property type="term" value="P:osmosensory signaling via phosphorelay pathway"/>
    <property type="evidence" value="ECO:0007669"/>
    <property type="project" value="TreeGrafter"/>
</dbReference>
<comment type="catalytic activity">
    <reaction evidence="1">
        <text>ATP + protein L-histidine = ADP + protein N-phospho-L-histidine.</text>
        <dbReference type="EC" id="2.7.13.3"/>
    </reaction>
</comment>
<evidence type="ECO:0000256" key="3">
    <source>
        <dbReference type="ARBA" id="ARBA00022553"/>
    </source>
</evidence>
<dbReference type="PANTHER" id="PTHR42878">
    <property type="entry name" value="TWO-COMPONENT HISTIDINE KINASE"/>
    <property type="match status" value="1"/>
</dbReference>
<evidence type="ECO:0000256" key="6">
    <source>
        <dbReference type="ARBA" id="ARBA00023136"/>
    </source>
</evidence>
<dbReference type="EMBL" id="CP000698">
    <property type="protein sequence ID" value="ABQ27026.1"/>
    <property type="molecule type" value="Genomic_DNA"/>
</dbReference>
<dbReference type="EC" id="2.7.13.3" evidence="2"/>
<dbReference type="InterPro" id="IPR000700">
    <property type="entry name" value="PAS-assoc_C"/>
</dbReference>
<dbReference type="RefSeq" id="WP_011939700.1">
    <property type="nucleotide sequence ID" value="NC_009483.1"/>
</dbReference>
<evidence type="ECO:0000259" key="11">
    <source>
        <dbReference type="PROSITE" id="PS50113"/>
    </source>
</evidence>
<dbReference type="SUPFAM" id="SSF55785">
    <property type="entry name" value="PYP-like sensor domain (PAS domain)"/>
    <property type="match status" value="2"/>
</dbReference>
<dbReference type="PROSITE" id="PS50112">
    <property type="entry name" value="PAS"/>
    <property type="match status" value="1"/>
</dbReference>
<keyword evidence="5 12" id="KW-0418">Kinase</keyword>
<dbReference type="Pfam" id="PF08448">
    <property type="entry name" value="PAS_4"/>
    <property type="match status" value="1"/>
</dbReference>
<keyword evidence="8" id="KW-1133">Transmembrane helix</keyword>
<dbReference type="KEGG" id="gur:Gura_2853"/>
<dbReference type="SUPFAM" id="SSF47384">
    <property type="entry name" value="Homodimeric domain of signal transducing histidine kinase"/>
    <property type="match status" value="1"/>
</dbReference>
<feature type="transmembrane region" description="Helical" evidence="8">
    <location>
        <begin position="15"/>
        <end position="37"/>
    </location>
</feature>
<dbReference type="FunFam" id="3.30.565.10:FF:000006">
    <property type="entry name" value="Sensor histidine kinase WalK"/>
    <property type="match status" value="1"/>
</dbReference>
<evidence type="ECO:0000313" key="12">
    <source>
        <dbReference type="EMBL" id="ABQ27026.1"/>
    </source>
</evidence>
<dbReference type="GO" id="GO:0000156">
    <property type="term" value="F:phosphorelay response regulator activity"/>
    <property type="evidence" value="ECO:0007669"/>
    <property type="project" value="TreeGrafter"/>
</dbReference>
<dbReference type="InterPro" id="IPR004358">
    <property type="entry name" value="Sig_transdc_His_kin-like_C"/>
</dbReference>
<dbReference type="CDD" id="cd00130">
    <property type="entry name" value="PAS"/>
    <property type="match status" value="1"/>
</dbReference>
<keyword evidence="8" id="KW-0812">Transmembrane</keyword>
<keyword evidence="7" id="KW-0175">Coiled coil</keyword>
<keyword evidence="13" id="KW-1185">Reference proteome</keyword>
<feature type="transmembrane region" description="Helical" evidence="8">
    <location>
        <begin position="57"/>
        <end position="76"/>
    </location>
</feature>
<dbReference type="HOGENOM" id="CLU_000445_114_71_7"/>
<dbReference type="Pfam" id="PF02518">
    <property type="entry name" value="HATPase_c"/>
    <property type="match status" value="1"/>
</dbReference>
<dbReference type="CDD" id="cd00082">
    <property type="entry name" value="HisKA"/>
    <property type="match status" value="1"/>
</dbReference>
<dbReference type="InterPro" id="IPR005467">
    <property type="entry name" value="His_kinase_dom"/>
</dbReference>
<name>A5G5F8_GEOUR</name>